<sequence length="284" mass="30696">MQRGGHHHTASLAPARRGDATKTVLIVIAVLGGAMMLSCVGLGVAGYFWFQRNFGNVAVSDPVKIRQITAELADITIPPEFQPQGASQVFGMNVVNYQWCPAGNCPSWEDMDEDSDFSDWNTGSLTLTTFAADGPVDVDENEFWEEQFSEANLKERFRSYTRDVQEFTIGGKTCKFFIVKGEEIVWNDLDEDMEQAGDGLAETTPPAATETPAAATEPEAASTEPPAAAPDVAAQPAAPVKPGRQIVWVEGVFPGKKGSCTLNLYLEAGDCDEGKILGMLQSIR</sequence>
<keyword evidence="2" id="KW-0472">Membrane</keyword>
<keyword evidence="2" id="KW-1133">Transmembrane helix</keyword>
<reference evidence="3" key="1">
    <citation type="journal article" date="2020" name="mSystems">
        <title>Genome- and Community-Level Interaction Insights into Carbon Utilization and Element Cycling Functions of Hydrothermarchaeota in Hydrothermal Sediment.</title>
        <authorList>
            <person name="Zhou Z."/>
            <person name="Liu Y."/>
            <person name="Xu W."/>
            <person name="Pan J."/>
            <person name="Luo Z.H."/>
            <person name="Li M."/>
        </authorList>
    </citation>
    <scope>NUCLEOTIDE SEQUENCE [LARGE SCALE GENOMIC DNA]</scope>
    <source>
        <strain evidence="3">SpSt-339</strain>
    </source>
</reference>
<keyword evidence="2" id="KW-0812">Transmembrane</keyword>
<organism evidence="3">
    <name type="scientific">Schlesneria paludicola</name>
    <dbReference type="NCBI Taxonomy" id="360056"/>
    <lineage>
        <taxon>Bacteria</taxon>
        <taxon>Pseudomonadati</taxon>
        <taxon>Planctomycetota</taxon>
        <taxon>Planctomycetia</taxon>
        <taxon>Planctomycetales</taxon>
        <taxon>Planctomycetaceae</taxon>
        <taxon>Schlesneria</taxon>
    </lineage>
</organism>
<proteinExistence type="predicted"/>
<feature type="compositionally biased region" description="Low complexity" evidence="1">
    <location>
        <begin position="201"/>
        <end position="239"/>
    </location>
</feature>
<evidence type="ECO:0000313" key="3">
    <source>
        <dbReference type="EMBL" id="HEN14982.1"/>
    </source>
</evidence>
<feature type="transmembrane region" description="Helical" evidence="2">
    <location>
        <begin position="24"/>
        <end position="50"/>
    </location>
</feature>
<dbReference type="EMBL" id="DSOK01000171">
    <property type="protein sequence ID" value="HEN14982.1"/>
    <property type="molecule type" value="Genomic_DNA"/>
</dbReference>
<evidence type="ECO:0000256" key="2">
    <source>
        <dbReference type="SAM" id="Phobius"/>
    </source>
</evidence>
<accession>A0A7C2JYN0</accession>
<gene>
    <name evidence="3" type="ORF">ENQ76_05865</name>
</gene>
<feature type="region of interest" description="Disordered" evidence="1">
    <location>
        <begin position="197"/>
        <end position="239"/>
    </location>
</feature>
<protein>
    <submittedName>
        <fullName evidence="3">Uncharacterized protein</fullName>
    </submittedName>
</protein>
<comment type="caution">
    <text evidence="3">The sequence shown here is derived from an EMBL/GenBank/DDBJ whole genome shotgun (WGS) entry which is preliminary data.</text>
</comment>
<evidence type="ECO:0000256" key="1">
    <source>
        <dbReference type="SAM" id="MobiDB-lite"/>
    </source>
</evidence>
<dbReference type="AlphaFoldDB" id="A0A7C2JYN0"/>
<name>A0A7C2JYN0_9PLAN</name>